<evidence type="ECO:0000259" key="3">
    <source>
        <dbReference type="PROSITE" id="PS51677"/>
    </source>
</evidence>
<protein>
    <submittedName>
        <fullName evidence="4">Polysaccharide deacetylase family protein</fullName>
        <ecNumber evidence="4">3.-.-.-</ecNumber>
    </submittedName>
</protein>
<feature type="domain" description="NodB homology" evidence="3">
    <location>
        <begin position="26"/>
        <end position="208"/>
    </location>
</feature>
<name>A0ABV8EMK6_9BACT</name>
<organism evidence="4 5">
    <name type="scientific">Belliella kenyensis</name>
    <dbReference type="NCBI Taxonomy" id="1472724"/>
    <lineage>
        <taxon>Bacteria</taxon>
        <taxon>Pseudomonadati</taxon>
        <taxon>Bacteroidota</taxon>
        <taxon>Cytophagia</taxon>
        <taxon>Cytophagales</taxon>
        <taxon>Cyclobacteriaceae</taxon>
        <taxon>Belliella</taxon>
    </lineage>
</organism>
<gene>
    <name evidence="4" type="ORF">ACFOUP_12215</name>
</gene>
<dbReference type="EC" id="3.-.-.-" evidence="4"/>
<dbReference type="RefSeq" id="WP_241291691.1">
    <property type="nucleotide sequence ID" value="NZ_JAKZGR010000002.1"/>
</dbReference>
<dbReference type="GO" id="GO:0016787">
    <property type="term" value="F:hydrolase activity"/>
    <property type="evidence" value="ECO:0007669"/>
    <property type="project" value="UniProtKB-KW"/>
</dbReference>
<dbReference type="Proteomes" id="UP001595766">
    <property type="component" value="Unassembled WGS sequence"/>
</dbReference>
<keyword evidence="1" id="KW-0479">Metal-binding</keyword>
<dbReference type="SUPFAM" id="SSF88713">
    <property type="entry name" value="Glycoside hydrolase/deacetylase"/>
    <property type="match status" value="1"/>
</dbReference>
<keyword evidence="5" id="KW-1185">Reference proteome</keyword>
<dbReference type="InterPro" id="IPR011330">
    <property type="entry name" value="Glyco_hydro/deAcase_b/a-brl"/>
</dbReference>
<dbReference type="PANTHER" id="PTHR10587">
    <property type="entry name" value="GLYCOSYL TRANSFERASE-RELATED"/>
    <property type="match status" value="1"/>
</dbReference>
<evidence type="ECO:0000313" key="5">
    <source>
        <dbReference type="Proteomes" id="UP001595766"/>
    </source>
</evidence>
<proteinExistence type="predicted"/>
<dbReference type="InterPro" id="IPR002509">
    <property type="entry name" value="NODB_dom"/>
</dbReference>
<dbReference type="EMBL" id="JBHSAV010000053">
    <property type="protein sequence ID" value="MFC3977145.1"/>
    <property type="molecule type" value="Genomic_DNA"/>
</dbReference>
<dbReference type="Pfam" id="PF01522">
    <property type="entry name" value="Polysacc_deac_1"/>
    <property type="match status" value="1"/>
</dbReference>
<dbReference type="PROSITE" id="PS51677">
    <property type="entry name" value="NODB"/>
    <property type="match status" value="1"/>
</dbReference>
<evidence type="ECO:0000256" key="2">
    <source>
        <dbReference type="ARBA" id="ARBA00022801"/>
    </source>
</evidence>
<evidence type="ECO:0000256" key="1">
    <source>
        <dbReference type="ARBA" id="ARBA00022723"/>
    </source>
</evidence>
<accession>A0ABV8EMK6</accession>
<reference evidence="5" key="1">
    <citation type="journal article" date="2019" name="Int. J. Syst. Evol. Microbiol.">
        <title>The Global Catalogue of Microorganisms (GCM) 10K type strain sequencing project: providing services to taxonomists for standard genome sequencing and annotation.</title>
        <authorList>
            <consortium name="The Broad Institute Genomics Platform"/>
            <consortium name="The Broad Institute Genome Sequencing Center for Infectious Disease"/>
            <person name="Wu L."/>
            <person name="Ma J."/>
        </authorList>
    </citation>
    <scope>NUCLEOTIDE SEQUENCE [LARGE SCALE GENOMIC DNA]</scope>
    <source>
        <strain evidence="5">CECT 8551</strain>
    </source>
</reference>
<keyword evidence="2 4" id="KW-0378">Hydrolase</keyword>
<dbReference type="CDD" id="cd10917">
    <property type="entry name" value="CE4_NodB_like_6s_7s"/>
    <property type="match status" value="1"/>
</dbReference>
<dbReference type="Gene3D" id="3.20.20.370">
    <property type="entry name" value="Glycoside hydrolase/deacetylase"/>
    <property type="match status" value="1"/>
</dbReference>
<sequence length="208" mass="24394">MVIHHVPSIIPRLFKGFTWNKSRDINKIYLTFDDGPVPGVTDYVLDLLQSFDMKATFFMVGDNVRKYPQLAKRVINEGHAVGNHTFHHLNGFKTKDEIYLEDIRKCHDIVSEKLGVEARCFRPPYGRLKKSQYELIKSEWELIMWDVLSGDFDQNQSSRTCLEKTQQYTRNGSVIVFHDQPKAFPVLEQVLEPYLYFIKNNKYQTDTL</sequence>
<comment type="caution">
    <text evidence="4">The sequence shown here is derived from an EMBL/GenBank/DDBJ whole genome shotgun (WGS) entry which is preliminary data.</text>
</comment>
<dbReference type="InterPro" id="IPR050248">
    <property type="entry name" value="Polysacc_deacetylase_ArnD"/>
</dbReference>
<evidence type="ECO:0000313" key="4">
    <source>
        <dbReference type="EMBL" id="MFC3977145.1"/>
    </source>
</evidence>
<dbReference type="PANTHER" id="PTHR10587:SF133">
    <property type="entry name" value="CHITIN DEACETYLASE 1-RELATED"/>
    <property type="match status" value="1"/>
</dbReference>